<dbReference type="Gene3D" id="3.30.1240.10">
    <property type="match status" value="1"/>
</dbReference>
<dbReference type="SFLD" id="SFLDS00003">
    <property type="entry name" value="Haloacid_Dehalogenase"/>
    <property type="match status" value="1"/>
</dbReference>
<dbReference type="GO" id="GO:0016791">
    <property type="term" value="F:phosphatase activity"/>
    <property type="evidence" value="ECO:0007669"/>
    <property type="project" value="UniProtKB-ARBA"/>
</dbReference>
<dbReference type="GO" id="GO:0005829">
    <property type="term" value="C:cytosol"/>
    <property type="evidence" value="ECO:0007669"/>
    <property type="project" value="TreeGrafter"/>
</dbReference>
<name>A0A374P1W8_9FIRM</name>
<dbReference type="NCBIfam" id="TIGR01484">
    <property type="entry name" value="HAD-SF-IIB"/>
    <property type="match status" value="1"/>
</dbReference>
<evidence type="ECO:0000313" key="2">
    <source>
        <dbReference type="Proteomes" id="UP000263014"/>
    </source>
</evidence>
<dbReference type="PROSITE" id="PS01229">
    <property type="entry name" value="COF_2"/>
    <property type="match status" value="1"/>
</dbReference>
<dbReference type="EMBL" id="QSON01000012">
    <property type="protein sequence ID" value="RGI99839.1"/>
    <property type="molecule type" value="Genomic_DNA"/>
</dbReference>
<dbReference type="RefSeq" id="WP_038259153.1">
    <property type="nucleotide sequence ID" value="NZ_CACRUH010000048.1"/>
</dbReference>
<dbReference type="InterPro" id="IPR006379">
    <property type="entry name" value="HAD-SF_hydro_IIB"/>
</dbReference>
<gene>
    <name evidence="1" type="ORF">DXD79_22070</name>
</gene>
<dbReference type="Proteomes" id="UP000263014">
    <property type="component" value="Unassembled WGS sequence"/>
</dbReference>
<dbReference type="GO" id="GO:0000287">
    <property type="term" value="F:magnesium ion binding"/>
    <property type="evidence" value="ECO:0007669"/>
    <property type="project" value="TreeGrafter"/>
</dbReference>
<sequence length="278" mass="31399">MVDIRLIALDLDGTLLDSQKRLSSRNRQALTECLERGIHIVPTTGRTVSGIPSVVRELPGVRYAITTNGAVVEDMKEDLTLSECTIPWELALKILKIIDQYHVMYDPYIERRGITEPRFYEHLTEYGLRPELQEVVRMTRDVYPNIIEFLETCRKPVEKINLFFPEIEERTKVRKVLEEIDGIIITSSMPMNLEINAPGATKGGGIRRLAEHLGLKREQTMAMGDGENDFSMILEAGIGVAMKNGRPDLCKAADYITDTNDEDGVASAIYRFVLEAEL</sequence>
<organism evidence="1 2">
    <name type="scientific">Hungatella hathewayi</name>
    <dbReference type="NCBI Taxonomy" id="154046"/>
    <lineage>
        <taxon>Bacteria</taxon>
        <taxon>Bacillati</taxon>
        <taxon>Bacillota</taxon>
        <taxon>Clostridia</taxon>
        <taxon>Lachnospirales</taxon>
        <taxon>Lachnospiraceae</taxon>
        <taxon>Hungatella</taxon>
    </lineage>
</organism>
<reference evidence="1 2" key="1">
    <citation type="submission" date="2018-08" db="EMBL/GenBank/DDBJ databases">
        <title>A genome reference for cultivated species of the human gut microbiota.</title>
        <authorList>
            <person name="Zou Y."/>
            <person name="Xue W."/>
            <person name="Luo G."/>
        </authorList>
    </citation>
    <scope>NUCLEOTIDE SEQUENCE [LARGE SCALE GENOMIC DNA]</scope>
    <source>
        <strain evidence="1 2">TM09-12</strain>
    </source>
</reference>
<dbReference type="PANTHER" id="PTHR10000">
    <property type="entry name" value="PHOSPHOSERINE PHOSPHATASE"/>
    <property type="match status" value="1"/>
</dbReference>
<dbReference type="SUPFAM" id="SSF56784">
    <property type="entry name" value="HAD-like"/>
    <property type="match status" value="1"/>
</dbReference>
<dbReference type="InterPro" id="IPR000150">
    <property type="entry name" value="Cof"/>
</dbReference>
<keyword evidence="1" id="KW-0378">Hydrolase</keyword>
<proteinExistence type="predicted"/>
<dbReference type="SFLD" id="SFLDG01140">
    <property type="entry name" value="C2.B:_Phosphomannomutase_and_P"/>
    <property type="match status" value="1"/>
</dbReference>
<comment type="caution">
    <text evidence="1">The sequence shown here is derived from an EMBL/GenBank/DDBJ whole genome shotgun (WGS) entry which is preliminary data.</text>
</comment>
<protein>
    <submittedName>
        <fullName evidence="1">Cof-type HAD-IIB family hydrolase</fullName>
    </submittedName>
</protein>
<dbReference type="InterPro" id="IPR036412">
    <property type="entry name" value="HAD-like_sf"/>
</dbReference>
<accession>A0A374P1W8</accession>
<dbReference type="Pfam" id="PF08282">
    <property type="entry name" value="Hydrolase_3"/>
    <property type="match status" value="1"/>
</dbReference>
<dbReference type="CDD" id="cd07516">
    <property type="entry name" value="HAD_Pase"/>
    <property type="match status" value="1"/>
</dbReference>
<dbReference type="InterPro" id="IPR023214">
    <property type="entry name" value="HAD_sf"/>
</dbReference>
<dbReference type="Gene3D" id="3.40.50.1000">
    <property type="entry name" value="HAD superfamily/HAD-like"/>
    <property type="match status" value="1"/>
</dbReference>
<dbReference type="AlphaFoldDB" id="A0A374P1W8"/>
<dbReference type="NCBIfam" id="TIGR00099">
    <property type="entry name" value="Cof-subfamily"/>
    <property type="match status" value="1"/>
</dbReference>
<dbReference type="PANTHER" id="PTHR10000:SF8">
    <property type="entry name" value="HAD SUPERFAMILY HYDROLASE-LIKE, TYPE 3"/>
    <property type="match status" value="1"/>
</dbReference>
<evidence type="ECO:0000313" key="1">
    <source>
        <dbReference type="EMBL" id="RGI99839.1"/>
    </source>
</evidence>